<accession>K7YQ16</accession>
<sequence length="38" mass="4500">MNKSNSQSFSQLINIISIFEQSSKLYYETKRFYTTTNS</sequence>
<proteinExistence type="predicted"/>
<dbReference type="HOGENOM" id="CLU_3325991_0_0_5"/>
<protein>
    <submittedName>
        <fullName evidence="1">Uncharacterized protein</fullName>
    </submittedName>
</protein>
<organism evidence="1 2">
    <name type="scientific">Candidatus Endolissoclinum faulkneri L2</name>
    <dbReference type="NCBI Taxonomy" id="1193729"/>
    <lineage>
        <taxon>Bacteria</taxon>
        <taxon>Pseudomonadati</taxon>
        <taxon>Pseudomonadota</taxon>
        <taxon>Alphaproteobacteria</taxon>
        <taxon>Rhodospirillales</taxon>
        <taxon>Rhodospirillaceae</taxon>
        <taxon>Candidatus Endolissoclinum</taxon>
    </lineage>
</organism>
<dbReference type="KEGG" id="thal:A1OE_481"/>
<keyword evidence="2" id="KW-1185">Reference proteome</keyword>
<dbReference type="AlphaFoldDB" id="K7YQ16"/>
<gene>
    <name evidence="1" type="ORF">A1OE_481</name>
</gene>
<evidence type="ECO:0000313" key="2">
    <source>
        <dbReference type="Proteomes" id="UP000010077"/>
    </source>
</evidence>
<dbReference type="EMBL" id="CP003539">
    <property type="protein sequence ID" value="AFX98674.1"/>
    <property type="molecule type" value="Genomic_DNA"/>
</dbReference>
<reference evidence="1 2" key="1">
    <citation type="journal article" date="2012" name="Proc. Natl. Acad. Sci. U.S.A.">
        <title>Genome streamlining and chemical defense in a coral reef symbiosis.</title>
        <authorList>
            <person name="Kwan J.C."/>
            <person name="Donia M.S."/>
            <person name="Han A.W."/>
            <person name="Hirose E."/>
            <person name="Haygood M.G."/>
            <person name="Schmidt E.W."/>
        </authorList>
    </citation>
    <scope>NUCLEOTIDE SEQUENCE [LARGE SCALE GENOMIC DNA]</scope>
    <source>
        <strain evidence="1 2">L2</strain>
    </source>
</reference>
<dbReference type="Proteomes" id="UP000010077">
    <property type="component" value="Chromosome"/>
</dbReference>
<evidence type="ECO:0000313" key="1">
    <source>
        <dbReference type="EMBL" id="AFX98674.1"/>
    </source>
</evidence>
<name>K7YQ16_9PROT</name>